<dbReference type="InterPro" id="IPR036136">
    <property type="entry name" value="Nit/Sulf_reduc_fer-like_dom_sf"/>
</dbReference>
<name>A0A2T2YM63_9BACT</name>
<dbReference type="PANTHER" id="PTHR47627">
    <property type="entry name" value="RUBREDOXIN"/>
    <property type="match status" value="1"/>
</dbReference>
<dbReference type="AlphaFoldDB" id="A0A2T2YM63"/>
<dbReference type="OrthoDB" id="9758182at2"/>
<dbReference type="PANTHER" id="PTHR47627:SF1">
    <property type="entry name" value="RUBREDOXIN-1-RELATED"/>
    <property type="match status" value="1"/>
</dbReference>
<dbReference type="Proteomes" id="UP000240357">
    <property type="component" value="Unassembled WGS sequence"/>
</dbReference>
<evidence type="ECO:0000256" key="3">
    <source>
        <dbReference type="ARBA" id="ARBA00022723"/>
    </source>
</evidence>
<sequence>MEKRDLVRVFARGGVVSPGDLKQILTTASELGNEVIHFGSRQDILFPVSIRSKTILDTTFQAIRTDYDFGGKHYENIVSSYVASDILPATSWLHSDTYLYILDDFDRYRPQLKVNIADPRQTLVPLFTGNLNFVASKQENYWYLYLSLPEYGNKLLCWPALIYTFDVVRTVKALEAVYLEQPNLPITGLYDQTNASIKANNRPLQSELELPTVPFPTYEGMNKMSGDKYWLGLYWRNNQYTINFLQALCDLCVQTNIGKISITPWKSFIIKGIAERDKIKFEKLLGKFGINMRHSSLELNWHLPVLDEEALQLKRYLVRSFDQNDICTEGLTFAIKTVPMNLFTSIVIEKNPASKYSDKYELLPTYNVLYCRDFNPNKRDYLTYAKDVLQEDLAPLLMELSRLYYEQLDYEPEVKINKPAVEQKTLHPVYQCSHCLTVYDQTFGDETAGVPAGVTFEELPKTYVCSLCEAPKNDFVRLHLEKAPL</sequence>
<dbReference type="EMBL" id="PYFT01000001">
    <property type="protein sequence ID" value="PSR56594.1"/>
    <property type="molecule type" value="Genomic_DNA"/>
</dbReference>
<comment type="cofactor">
    <cofactor evidence="1">
        <name>Fe(3+)</name>
        <dbReference type="ChEBI" id="CHEBI:29034"/>
    </cofactor>
</comment>
<evidence type="ECO:0000313" key="7">
    <source>
        <dbReference type="EMBL" id="PSR56594.1"/>
    </source>
</evidence>
<evidence type="ECO:0000313" key="8">
    <source>
        <dbReference type="Proteomes" id="UP000240357"/>
    </source>
</evidence>
<evidence type="ECO:0000256" key="1">
    <source>
        <dbReference type="ARBA" id="ARBA00001965"/>
    </source>
</evidence>
<dbReference type="GO" id="GO:0005506">
    <property type="term" value="F:iron ion binding"/>
    <property type="evidence" value="ECO:0007669"/>
    <property type="project" value="InterPro"/>
</dbReference>
<dbReference type="GO" id="GO:0009055">
    <property type="term" value="F:electron transfer activity"/>
    <property type="evidence" value="ECO:0007669"/>
    <property type="project" value="TreeGrafter"/>
</dbReference>
<dbReference type="Pfam" id="PF00301">
    <property type="entry name" value="Rubredoxin"/>
    <property type="match status" value="1"/>
</dbReference>
<dbReference type="InterPro" id="IPR024935">
    <property type="entry name" value="Rubredoxin_dom"/>
</dbReference>
<keyword evidence="2" id="KW-0813">Transport</keyword>
<dbReference type="InterPro" id="IPR024934">
    <property type="entry name" value="Rubredoxin-like_dom"/>
</dbReference>
<gene>
    <name evidence="7" type="ORF">AHMF7605_25405</name>
</gene>
<dbReference type="PROSITE" id="PS50903">
    <property type="entry name" value="RUBREDOXIN_LIKE"/>
    <property type="match status" value="1"/>
</dbReference>
<evidence type="ECO:0000259" key="6">
    <source>
        <dbReference type="PROSITE" id="PS50903"/>
    </source>
</evidence>
<dbReference type="SUPFAM" id="SSF57802">
    <property type="entry name" value="Rubredoxin-like"/>
    <property type="match status" value="1"/>
</dbReference>
<keyword evidence="5" id="KW-0408">Iron</keyword>
<dbReference type="InterPro" id="IPR050526">
    <property type="entry name" value="Rubredoxin_ET"/>
</dbReference>
<proteinExistence type="predicted"/>
<reference evidence="7 8" key="1">
    <citation type="submission" date="2018-03" db="EMBL/GenBank/DDBJ databases">
        <title>Adhaeribacter sp. HMF7605 Genome sequencing and assembly.</title>
        <authorList>
            <person name="Kang H."/>
            <person name="Kang J."/>
            <person name="Cha I."/>
            <person name="Kim H."/>
            <person name="Joh K."/>
        </authorList>
    </citation>
    <scope>NUCLEOTIDE SEQUENCE [LARGE SCALE GENOMIC DNA]</scope>
    <source>
        <strain evidence="7 8">HMF7605</strain>
    </source>
</reference>
<evidence type="ECO:0000256" key="2">
    <source>
        <dbReference type="ARBA" id="ARBA00022448"/>
    </source>
</evidence>
<comment type="caution">
    <text evidence="7">The sequence shown here is derived from an EMBL/GenBank/DDBJ whole genome shotgun (WGS) entry which is preliminary data.</text>
</comment>
<keyword evidence="3" id="KW-0479">Metal-binding</keyword>
<dbReference type="CDD" id="cd00730">
    <property type="entry name" value="rubredoxin"/>
    <property type="match status" value="1"/>
</dbReference>
<feature type="domain" description="Rubredoxin-like" evidence="6">
    <location>
        <begin position="427"/>
        <end position="478"/>
    </location>
</feature>
<dbReference type="SUPFAM" id="SSF55124">
    <property type="entry name" value="Nitrite/Sulfite reductase N-terminal domain-like"/>
    <property type="match status" value="1"/>
</dbReference>
<dbReference type="GO" id="GO:0016491">
    <property type="term" value="F:oxidoreductase activity"/>
    <property type="evidence" value="ECO:0007669"/>
    <property type="project" value="InterPro"/>
</dbReference>
<organism evidence="7 8">
    <name type="scientific">Adhaeribacter arboris</name>
    <dbReference type="NCBI Taxonomy" id="2072846"/>
    <lineage>
        <taxon>Bacteria</taxon>
        <taxon>Pseudomonadati</taxon>
        <taxon>Bacteroidota</taxon>
        <taxon>Cytophagia</taxon>
        <taxon>Cytophagales</taxon>
        <taxon>Hymenobacteraceae</taxon>
        <taxon>Adhaeribacter</taxon>
    </lineage>
</organism>
<dbReference type="GO" id="GO:0043448">
    <property type="term" value="P:alkane catabolic process"/>
    <property type="evidence" value="ECO:0007669"/>
    <property type="project" value="TreeGrafter"/>
</dbReference>
<protein>
    <submittedName>
        <fullName evidence="7">Rubredoxin</fullName>
    </submittedName>
</protein>
<evidence type="ECO:0000256" key="4">
    <source>
        <dbReference type="ARBA" id="ARBA00022982"/>
    </source>
</evidence>
<dbReference type="RefSeq" id="WP_106932773.1">
    <property type="nucleotide sequence ID" value="NZ_PYFT01000001.1"/>
</dbReference>
<keyword evidence="8" id="KW-1185">Reference proteome</keyword>
<evidence type="ECO:0000256" key="5">
    <source>
        <dbReference type="ARBA" id="ARBA00023004"/>
    </source>
</evidence>
<keyword evidence="4" id="KW-0249">Electron transport</keyword>
<dbReference type="Gene3D" id="2.20.28.10">
    <property type="match status" value="1"/>
</dbReference>
<accession>A0A2T2YM63</accession>